<protein>
    <submittedName>
        <fullName evidence="1">Uncharacterized protein</fullName>
    </submittedName>
</protein>
<dbReference type="Gene3D" id="2.40.10.500">
    <property type="match status" value="1"/>
</dbReference>
<proteinExistence type="predicted"/>
<dbReference type="InterPro" id="IPR011042">
    <property type="entry name" value="6-blade_b-propeller_TolB-like"/>
</dbReference>
<dbReference type="CDD" id="cd05819">
    <property type="entry name" value="NHL"/>
    <property type="match status" value="1"/>
</dbReference>
<dbReference type="PANTHER" id="PTHR24104">
    <property type="entry name" value="E3 UBIQUITIN-PROTEIN LIGASE NHLRC1-RELATED"/>
    <property type="match status" value="1"/>
</dbReference>
<comment type="caution">
    <text evidence="1">The sequence shown here is derived from an EMBL/GenBank/DDBJ whole genome shotgun (WGS) entry which is preliminary data.</text>
</comment>
<dbReference type="Gene3D" id="2.120.10.30">
    <property type="entry name" value="TolB, C-terminal domain"/>
    <property type="match status" value="1"/>
</dbReference>
<dbReference type="OrthoDB" id="10050580at2759"/>
<dbReference type="PANTHER" id="PTHR24104:SF25">
    <property type="entry name" value="PROTEIN LIN-41"/>
    <property type="match status" value="1"/>
</dbReference>
<evidence type="ECO:0000313" key="1">
    <source>
        <dbReference type="EMBL" id="CAF1047294.1"/>
    </source>
</evidence>
<dbReference type="EMBL" id="CAJNOO010000850">
    <property type="protein sequence ID" value="CAF1047294.1"/>
    <property type="molecule type" value="Genomic_DNA"/>
</dbReference>
<evidence type="ECO:0000313" key="2">
    <source>
        <dbReference type="Proteomes" id="UP000663882"/>
    </source>
</evidence>
<reference evidence="1" key="1">
    <citation type="submission" date="2021-02" db="EMBL/GenBank/DDBJ databases">
        <authorList>
            <person name="Nowell W R."/>
        </authorList>
    </citation>
    <scope>NUCLEOTIDE SEQUENCE</scope>
</reference>
<dbReference type="SUPFAM" id="SSF101898">
    <property type="entry name" value="NHL repeat"/>
    <property type="match status" value="1"/>
</dbReference>
<sequence length="328" mass="36006">MEQEYELGNINEGILMLLWNTADQTLLVPTFLKCGLAKRVVAWLAQSTKLTEKSRQPLISIIHNIARHDDGADELNNHGVIDVIKQYQKTGVTVAGNSGGTSGQTSTLLNSPIDLVFDKSGYMYVVDYQNHRVQRFPPNSNIGTTVAGGPGRTNSFTDLEHPTAIDIDSNSNIYILDMHNYRIMKWTPNATSGTSVINSSLINYSHDLLLSPSSSNQVYTSNDNTDNIYLWTFGNSNPTLTLNQVNDTKNVLNKPMGMAFDPYGNLYVADSGNDRIVMYYANSTVGIVVAGGNSTTPVLDNPTDIAFDSNLNLYVVISNGDQVIKLTR</sequence>
<organism evidence="1 2">
    <name type="scientific">Rotaria sordida</name>
    <dbReference type="NCBI Taxonomy" id="392033"/>
    <lineage>
        <taxon>Eukaryota</taxon>
        <taxon>Metazoa</taxon>
        <taxon>Spiralia</taxon>
        <taxon>Gnathifera</taxon>
        <taxon>Rotifera</taxon>
        <taxon>Eurotatoria</taxon>
        <taxon>Bdelloidea</taxon>
        <taxon>Philodinida</taxon>
        <taxon>Philodinidae</taxon>
        <taxon>Rotaria</taxon>
    </lineage>
</organism>
<name>A0A814K7G2_9BILA</name>
<accession>A0A814K7G2</accession>
<dbReference type="Proteomes" id="UP000663882">
    <property type="component" value="Unassembled WGS sequence"/>
</dbReference>
<gene>
    <name evidence="1" type="ORF">RFH988_LOCUS16539</name>
</gene>
<dbReference type="AlphaFoldDB" id="A0A814K7G2"/>
<dbReference type="GO" id="GO:0008270">
    <property type="term" value="F:zinc ion binding"/>
    <property type="evidence" value="ECO:0007669"/>
    <property type="project" value="UniProtKB-KW"/>
</dbReference>
<dbReference type="InterPro" id="IPR050952">
    <property type="entry name" value="TRIM-NHL_E3_ligases"/>
</dbReference>